<gene>
    <name evidence="2" type="ORF">MERR_LOCUS47940</name>
</gene>
<name>A0A6D2LL34_9BRAS</name>
<keyword evidence="3" id="KW-1185">Reference proteome</keyword>
<dbReference type="AlphaFoldDB" id="A0A6D2LL34"/>
<comment type="caution">
    <text evidence="2">The sequence shown here is derived from an EMBL/GenBank/DDBJ whole genome shotgun (WGS) entry which is preliminary data.</text>
</comment>
<keyword evidence="1" id="KW-0175">Coiled coil</keyword>
<evidence type="ECO:0000313" key="2">
    <source>
        <dbReference type="EMBL" id="CAA7060704.1"/>
    </source>
</evidence>
<evidence type="ECO:0000256" key="1">
    <source>
        <dbReference type="SAM" id="Coils"/>
    </source>
</evidence>
<sequence length="128" mass="14720">MFHVVSLPTGRECWRRRQISVCKKEVNKLKEYVHNAETAKIEALLELEEAKKTVEHLNHELVIKQDMRIGDKSLDFNVRTGTSELGLAKELLQRVAEEESESGIRQNMRNAEKGLYLSSNVRVVTKKS</sequence>
<dbReference type="EMBL" id="CACVBM020001829">
    <property type="protein sequence ID" value="CAA7060704.1"/>
    <property type="molecule type" value="Genomic_DNA"/>
</dbReference>
<accession>A0A6D2LL34</accession>
<dbReference type="Proteomes" id="UP000467841">
    <property type="component" value="Unassembled WGS sequence"/>
</dbReference>
<feature type="coiled-coil region" evidence="1">
    <location>
        <begin position="33"/>
        <end position="67"/>
    </location>
</feature>
<protein>
    <submittedName>
        <fullName evidence="2">Uncharacterized protein</fullName>
    </submittedName>
</protein>
<evidence type="ECO:0000313" key="3">
    <source>
        <dbReference type="Proteomes" id="UP000467841"/>
    </source>
</evidence>
<proteinExistence type="predicted"/>
<reference evidence="2" key="1">
    <citation type="submission" date="2020-01" db="EMBL/GenBank/DDBJ databases">
        <authorList>
            <person name="Mishra B."/>
        </authorList>
    </citation>
    <scope>NUCLEOTIDE SEQUENCE [LARGE SCALE GENOMIC DNA]</scope>
</reference>
<organism evidence="2 3">
    <name type="scientific">Microthlaspi erraticum</name>
    <dbReference type="NCBI Taxonomy" id="1685480"/>
    <lineage>
        <taxon>Eukaryota</taxon>
        <taxon>Viridiplantae</taxon>
        <taxon>Streptophyta</taxon>
        <taxon>Embryophyta</taxon>
        <taxon>Tracheophyta</taxon>
        <taxon>Spermatophyta</taxon>
        <taxon>Magnoliopsida</taxon>
        <taxon>eudicotyledons</taxon>
        <taxon>Gunneridae</taxon>
        <taxon>Pentapetalae</taxon>
        <taxon>rosids</taxon>
        <taxon>malvids</taxon>
        <taxon>Brassicales</taxon>
        <taxon>Brassicaceae</taxon>
        <taxon>Coluteocarpeae</taxon>
        <taxon>Microthlaspi</taxon>
    </lineage>
</organism>